<dbReference type="RefSeq" id="WP_354700298.1">
    <property type="nucleotide sequence ID" value="NZ_CP114014.1"/>
</dbReference>
<evidence type="ECO:0000313" key="4">
    <source>
        <dbReference type="EMBL" id="XAY03746.1"/>
    </source>
</evidence>
<organism evidence="4">
    <name type="scientific">Paraconexibacter sp. AEG42_29</name>
    <dbReference type="NCBI Taxonomy" id="2997339"/>
    <lineage>
        <taxon>Bacteria</taxon>
        <taxon>Bacillati</taxon>
        <taxon>Actinomycetota</taxon>
        <taxon>Thermoleophilia</taxon>
        <taxon>Solirubrobacterales</taxon>
        <taxon>Paraconexibacteraceae</taxon>
        <taxon>Paraconexibacter</taxon>
    </lineage>
</organism>
<dbReference type="AlphaFoldDB" id="A0AAU7AQ27"/>
<dbReference type="GO" id="GO:0000160">
    <property type="term" value="P:phosphorelay signal transduction system"/>
    <property type="evidence" value="ECO:0007669"/>
    <property type="project" value="InterPro"/>
</dbReference>
<proteinExistence type="predicted"/>
<dbReference type="InterPro" id="IPR011006">
    <property type="entry name" value="CheY-like_superfamily"/>
</dbReference>
<evidence type="ECO:0000256" key="2">
    <source>
        <dbReference type="PROSITE-ProRule" id="PRU00169"/>
    </source>
</evidence>
<evidence type="ECO:0000259" key="3">
    <source>
        <dbReference type="PROSITE" id="PS50110"/>
    </source>
</evidence>
<dbReference type="PANTHER" id="PTHR44591:SF3">
    <property type="entry name" value="RESPONSE REGULATORY DOMAIN-CONTAINING PROTEIN"/>
    <property type="match status" value="1"/>
</dbReference>
<dbReference type="EMBL" id="CP114014">
    <property type="protein sequence ID" value="XAY03746.1"/>
    <property type="molecule type" value="Genomic_DNA"/>
</dbReference>
<dbReference type="KEGG" id="parq:DSM112329_00566"/>
<evidence type="ECO:0000256" key="1">
    <source>
        <dbReference type="ARBA" id="ARBA00022553"/>
    </source>
</evidence>
<dbReference type="SUPFAM" id="SSF52172">
    <property type="entry name" value="CheY-like"/>
    <property type="match status" value="1"/>
</dbReference>
<feature type="domain" description="Response regulatory" evidence="3">
    <location>
        <begin position="4"/>
        <end position="120"/>
    </location>
</feature>
<dbReference type="Pfam" id="PF00072">
    <property type="entry name" value="Response_reg"/>
    <property type="match status" value="1"/>
</dbReference>
<dbReference type="InterPro" id="IPR001789">
    <property type="entry name" value="Sig_transdc_resp-reg_receiver"/>
</dbReference>
<name>A0AAU7AQ27_9ACTN</name>
<reference evidence="4" key="1">
    <citation type="submission" date="2022-12" db="EMBL/GenBank/DDBJ databases">
        <title>Paraconexibacter alkalitolerans sp. nov. and Baekduia alba sp. nov., isolated from soil and emended description of the genera Paraconexibacter (Chun et al., 2020) and Baekduia (An et al., 2020).</title>
        <authorList>
            <person name="Vieira S."/>
            <person name="Huber K.J."/>
            <person name="Geppert A."/>
            <person name="Wolf J."/>
            <person name="Neumann-Schaal M."/>
            <person name="Muesken M."/>
            <person name="Overmann J."/>
        </authorList>
    </citation>
    <scope>NUCLEOTIDE SEQUENCE</scope>
    <source>
        <strain evidence="4">AEG42_29</strain>
    </source>
</reference>
<dbReference type="SMART" id="SM00448">
    <property type="entry name" value="REC"/>
    <property type="match status" value="1"/>
</dbReference>
<dbReference type="PROSITE" id="PS50110">
    <property type="entry name" value="RESPONSE_REGULATORY"/>
    <property type="match status" value="1"/>
</dbReference>
<dbReference type="Gene3D" id="3.40.50.2300">
    <property type="match status" value="1"/>
</dbReference>
<keyword evidence="1 2" id="KW-0597">Phosphoprotein</keyword>
<feature type="modified residue" description="4-aspartylphosphate" evidence="2">
    <location>
        <position position="54"/>
    </location>
</feature>
<accession>A0AAU7AQ27</accession>
<protein>
    <submittedName>
        <fullName evidence="4">Transcriptional regulatory protein SrrA</fullName>
    </submittedName>
</protein>
<gene>
    <name evidence="4" type="primary">srrA_1</name>
    <name evidence="4" type="ORF">DSM112329_00566</name>
</gene>
<dbReference type="InterPro" id="IPR050595">
    <property type="entry name" value="Bact_response_regulator"/>
</dbReference>
<sequence length="123" mass="13018">MTRSVLIVDDDPFIRKLIVTTLEDVSGFDLVEAGDGVEALEIATASAPTIVFLDVNMPRMDGITAAAELRALPGSESTTIVMLTAAGTERERAARDAGADLFLTKPFSPLDLLRLVDEIGGNA</sequence>
<dbReference type="PANTHER" id="PTHR44591">
    <property type="entry name" value="STRESS RESPONSE REGULATOR PROTEIN 1"/>
    <property type="match status" value="1"/>
</dbReference>